<evidence type="ECO:0000256" key="5">
    <source>
        <dbReference type="ARBA" id="ARBA00022692"/>
    </source>
</evidence>
<evidence type="ECO:0000259" key="15">
    <source>
        <dbReference type="Pfam" id="PF07715"/>
    </source>
</evidence>
<organism evidence="16 17">
    <name type="scientific">Sinobacterium caligoides</name>
    <dbReference type="NCBI Taxonomy" id="933926"/>
    <lineage>
        <taxon>Bacteria</taxon>
        <taxon>Pseudomonadati</taxon>
        <taxon>Pseudomonadota</taxon>
        <taxon>Gammaproteobacteria</taxon>
        <taxon>Cellvibrionales</taxon>
        <taxon>Spongiibacteraceae</taxon>
        <taxon>Sinobacterium</taxon>
    </lineage>
</organism>
<feature type="domain" description="TonB-dependent receptor-like beta-barrel" evidence="14">
    <location>
        <begin position="197"/>
        <end position="666"/>
    </location>
</feature>
<comment type="similarity">
    <text evidence="11 12">Belongs to the TonB-dependent receptor family.</text>
</comment>
<name>A0A3N2E073_9GAMM</name>
<evidence type="ECO:0000256" key="10">
    <source>
        <dbReference type="ARBA" id="ARBA00023237"/>
    </source>
</evidence>
<dbReference type="InterPro" id="IPR012910">
    <property type="entry name" value="Plug_dom"/>
</dbReference>
<evidence type="ECO:0000256" key="4">
    <source>
        <dbReference type="ARBA" id="ARBA00022496"/>
    </source>
</evidence>
<evidence type="ECO:0000256" key="1">
    <source>
        <dbReference type="ARBA" id="ARBA00004571"/>
    </source>
</evidence>
<keyword evidence="2 11" id="KW-0813">Transport</keyword>
<feature type="domain" description="TonB-dependent receptor plug" evidence="15">
    <location>
        <begin position="44"/>
        <end position="151"/>
    </location>
</feature>
<keyword evidence="3 11" id="KW-1134">Transmembrane beta strand</keyword>
<evidence type="ECO:0000256" key="12">
    <source>
        <dbReference type="RuleBase" id="RU003357"/>
    </source>
</evidence>
<dbReference type="Pfam" id="PF00593">
    <property type="entry name" value="TonB_dep_Rec_b-barrel"/>
    <property type="match status" value="1"/>
</dbReference>
<dbReference type="Proteomes" id="UP000275394">
    <property type="component" value="Unassembled WGS sequence"/>
</dbReference>
<dbReference type="Gene3D" id="2.40.170.20">
    <property type="entry name" value="TonB-dependent receptor, beta-barrel domain"/>
    <property type="match status" value="1"/>
</dbReference>
<keyword evidence="10 11" id="KW-0998">Cell outer membrane</keyword>
<comment type="subcellular location">
    <subcellularLocation>
        <location evidence="1 11">Cell outer membrane</location>
        <topology evidence="1 11">Multi-pass membrane protein</topology>
    </subcellularLocation>
</comment>
<evidence type="ECO:0000313" key="16">
    <source>
        <dbReference type="EMBL" id="ROS05312.1"/>
    </source>
</evidence>
<evidence type="ECO:0000256" key="7">
    <source>
        <dbReference type="ARBA" id="ARBA00023065"/>
    </source>
</evidence>
<comment type="caution">
    <text evidence="16">The sequence shown here is derived from an EMBL/GenBank/DDBJ whole genome shotgun (WGS) entry which is preliminary data.</text>
</comment>
<keyword evidence="9 11" id="KW-0472">Membrane</keyword>
<dbReference type="SUPFAM" id="SSF56935">
    <property type="entry name" value="Porins"/>
    <property type="match status" value="1"/>
</dbReference>
<dbReference type="Pfam" id="PF07715">
    <property type="entry name" value="Plug"/>
    <property type="match status" value="1"/>
</dbReference>
<dbReference type="InterPro" id="IPR000531">
    <property type="entry name" value="Beta-barrel_TonB"/>
</dbReference>
<keyword evidence="5 11" id="KW-0812">Transmembrane</keyword>
<dbReference type="PROSITE" id="PS52016">
    <property type="entry name" value="TONB_DEPENDENT_REC_3"/>
    <property type="match status" value="1"/>
</dbReference>
<dbReference type="OrthoDB" id="9760620at2"/>
<accession>A0A3N2E073</accession>
<keyword evidence="8 12" id="KW-0798">TonB box</keyword>
<dbReference type="Gene3D" id="2.170.130.10">
    <property type="entry name" value="TonB-dependent receptor, plug domain"/>
    <property type="match status" value="1"/>
</dbReference>
<dbReference type="InterPro" id="IPR036942">
    <property type="entry name" value="Beta-barrel_TonB_sf"/>
</dbReference>
<dbReference type="EMBL" id="RKHR01000003">
    <property type="protein sequence ID" value="ROS05312.1"/>
    <property type="molecule type" value="Genomic_DNA"/>
</dbReference>
<keyword evidence="4" id="KW-0410">Iron transport</keyword>
<evidence type="ECO:0000256" key="6">
    <source>
        <dbReference type="ARBA" id="ARBA00023004"/>
    </source>
</evidence>
<keyword evidence="6" id="KW-0408">Iron</keyword>
<evidence type="ECO:0000256" key="13">
    <source>
        <dbReference type="SAM" id="SignalP"/>
    </source>
</evidence>
<proteinExistence type="inferred from homology"/>
<keyword evidence="16" id="KW-0675">Receptor</keyword>
<feature type="chain" id="PRO_5018100883" evidence="13">
    <location>
        <begin position="22"/>
        <end position="704"/>
    </location>
</feature>
<dbReference type="InterPro" id="IPR039426">
    <property type="entry name" value="TonB-dep_rcpt-like"/>
</dbReference>
<feature type="signal peptide" evidence="13">
    <location>
        <begin position="1"/>
        <end position="21"/>
    </location>
</feature>
<evidence type="ECO:0000256" key="3">
    <source>
        <dbReference type="ARBA" id="ARBA00022452"/>
    </source>
</evidence>
<evidence type="ECO:0000259" key="14">
    <source>
        <dbReference type="Pfam" id="PF00593"/>
    </source>
</evidence>
<evidence type="ECO:0000313" key="17">
    <source>
        <dbReference type="Proteomes" id="UP000275394"/>
    </source>
</evidence>
<protein>
    <submittedName>
        <fullName evidence="16">Outer membrane receptor protein involved in Fe transport</fullName>
    </submittedName>
</protein>
<dbReference type="GO" id="GO:0006826">
    <property type="term" value="P:iron ion transport"/>
    <property type="evidence" value="ECO:0007669"/>
    <property type="project" value="UniProtKB-KW"/>
</dbReference>
<dbReference type="CDD" id="cd01347">
    <property type="entry name" value="ligand_gated_channel"/>
    <property type="match status" value="1"/>
</dbReference>
<evidence type="ECO:0000256" key="11">
    <source>
        <dbReference type="PROSITE-ProRule" id="PRU01360"/>
    </source>
</evidence>
<reference evidence="16 17" key="1">
    <citation type="submission" date="2018-11" db="EMBL/GenBank/DDBJ databases">
        <title>Genomic Encyclopedia of Type Strains, Phase IV (KMG-IV): sequencing the most valuable type-strain genomes for metagenomic binning, comparative biology and taxonomic classification.</title>
        <authorList>
            <person name="Goeker M."/>
        </authorList>
    </citation>
    <scope>NUCLEOTIDE SEQUENCE [LARGE SCALE GENOMIC DNA]</scope>
    <source>
        <strain evidence="16 17">DSM 100316</strain>
    </source>
</reference>
<dbReference type="RefSeq" id="WP_123711229.1">
    <property type="nucleotide sequence ID" value="NZ_RKHR01000003.1"/>
</dbReference>
<gene>
    <name evidence="16" type="ORF">EDC56_0842</name>
</gene>
<evidence type="ECO:0000256" key="8">
    <source>
        <dbReference type="ARBA" id="ARBA00023077"/>
    </source>
</evidence>
<dbReference type="GO" id="GO:0009279">
    <property type="term" value="C:cell outer membrane"/>
    <property type="evidence" value="ECO:0007669"/>
    <property type="project" value="UniProtKB-SubCell"/>
</dbReference>
<dbReference type="AlphaFoldDB" id="A0A3N2E073"/>
<dbReference type="InterPro" id="IPR037066">
    <property type="entry name" value="Plug_dom_sf"/>
</dbReference>
<dbReference type="PANTHER" id="PTHR32552">
    <property type="entry name" value="FERRICHROME IRON RECEPTOR-RELATED"/>
    <property type="match status" value="1"/>
</dbReference>
<evidence type="ECO:0000256" key="2">
    <source>
        <dbReference type="ARBA" id="ARBA00022448"/>
    </source>
</evidence>
<keyword evidence="7" id="KW-0406">Ion transport</keyword>
<keyword evidence="13" id="KW-0732">Signal</keyword>
<evidence type="ECO:0000256" key="9">
    <source>
        <dbReference type="ARBA" id="ARBA00023136"/>
    </source>
</evidence>
<keyword evidence="17" id="KW-1185">Reference proteome</keyword>
<sequence length="704" mass="79226">MKFTISTCLLLVLTPVTMLCADENGFTPEMETMVITSTREATSKDSLSESVGVLSEQELEFLVPSHPAEALNRIAGVHINNLGGEGHMTSIRQPITTSGVYLFLEDGIPTRPTGFFNHNGLYEINVPQSSRLEVTKGPSSALYGSDAIGGVINTITKVSPSEAEASIGVELGEFGAERMLLSGGNSIGEESGLRFDLNVSDNDGWRDDSSYQRTTLGLRFDSVLSEDWSMNVVASYSDIDQSGSSTLNYDDYKHNPTKNTFQGDIGYREVKALRLSSEFAYQPSEQQLLTITPFYRHNDMNMMPSWMVTYDPNIRQYSFESYGLLLKYRQDLWDDKARIIVGIDSDFTPSSYLENDIDIDKEEGFYRGYVENGKVNYDFSADQLSLSPYIHTEWQVSDRWRLNAGIRYDYFNVDYDNKVGVNSDSSHFRPPSQSVTHTNLTPKLGAVFQYTENHNLYLSYRQAFRAATVGALFRPGSATNSADLEPVTATSYELGLRGQFNDSVSYEAAIYDMQIENDIVSYVDGSERKTTNAGETEHRGIELGVDWKISSQWQLGSSLTYTKQKYKDYSYIYGHFSPTCHCYVKENLNFSGNDIGKAPKDLANVRLAYRPKQLDSLKLELEWAHVGEYFTDETNTHSYAGHDLLNLRANYQASDSLSVYLRALNLADKRYSTYTSNQVGSDEIAYRPGLPRTLYVGFNYAFFQ</sequence>
<dbReference type="PANTHER" id="PTHR32552:SF81">
    <property type="entry name" value="TONB-DEPENDENT OUTER MEMBRANE RECEPTOR"/>
    <property type="match status" value="1"/>
</dbReference>